<dbReference type="RefSeq" id="WP_091482066.1">
    <property type="nucleotide sequence ID" value="NZ_FOTR01000002.1"/>
</dbReference>
<dbReference type="STRING" id="334253.SAMN04487943_102324"/>
<feature type="domain" description="N-acetyltransferase" evidence="1">
    <location>
        <begin position="10"/>
        <end position="174"/>
    </location>
</feature>
<dbReference type="GO" id="GO:0008999">
    <property type="term" value="F:protein-N-terminal-alanine acetyltransferase activity"/>
    <property type="evidence" value="ECO:0007669"/>
    <property type="project" value="TreeGrafter"/>
</dbReference>
<dbReference type="CDD" id="cd04301">
    <property type="entry name" value="NAT_SF"/>
    <property type="match status" value="1"/>
</dbReference>
<evidence type="ECO:0000313" key="3">
    <source>
        <dbReference type="Proteomes" id="UP000198565"/>
    </source>
</evidence>
<reference evidence="3" key="1">
    <citation type="submission" date="2016-10" db="EMBL/GenBank/DDBJ databases">
        <authorList>
            <person name="Varghese N."/>
            <person name="Submissions S."/>
        </authorList>
    </citation>
    <scope>NUCLEOTIDE SEQUENCE [LARGE SCALE GENOMIC DNA]</scope>
    <source>
        <strain evidence="3">CGMCC 1.4250</strain>
    </source>
</reference>
<gene>
    <name evidence="2" type="ORF">SAMN04487943_102324</name>
</gene>
<evidence type="ECO:0000259" key="1">
    <source>
        <dbReference type="PROSITE" id="PS51186"/>
    </source>
</evidence>
<dbReference type="Proteomes" id="UP000198565">
    <property type="component" value="Unassembled WGS sequence"/>
</dbReference>
<sequence length="176" mass="20285">MIQHLQTERLHLRKMTTNDAASLFTIWSDPEVTEFMNISNFTTQDQTEEMITFLDQLAQDHKAIRFSIIEKMTGEIIGSCGYNSLDFENEKAEIGYEIARDHWGKGYAPEAISSLIDYAFNTLHFHRIEAKVGPENVNSIKVLDKLGFIHEGTLRQCEKSKDSFIDLNMYSRLKTD</sequence>
<dbReference type="PANTHER" id="PTHR43792:SF9">
    <property type="entry name" value="RIBOSOMAL-PROTEIN-ALANINE ACETYLTRANSFERASE"/>
    <property type="match status" value="1"/>
</dbReference>
<dbReference type="Gene3D" id="3.40.630.30">
    <property type="match status" value="1"/>
</dbReference>
<dbReference type="GO" id="GO:0005737">
    <property type="term" value="C:cytoplasm"/>
    <property type="evidence" value="ECO:0007669"/>
    <property type="project" value="TreeGrafter"/>
</dbReference>
<keyword evidence="2" id="KW-0808">Transferase</keyword>
<accession>A0A1I4IVQ1</accession>
<dbReference type="EMBL" id="FOTR01000002">
    <property type="protein sequence ID" value="SFL58394.1"/>
    <property type="molecule type" value="Genomic_DNA"/>
</dbReference>
<dbReference type="SUPFAM" id="SSF55729">
    <property type="entry name" value="Acyl-CoA N-acyltransferases (Nat)"/>
    <property type="match status" value="1"/>
</dbReference>
<evidence type="ECO:0000313" key="2">
    <source>
        <dbReference type="EMBL" id="SFL58394.1"/>
    </source>
</evidence>
<dbReference type="OrthoDB" id="9811523at2"/>
<organism evidence="2 3">
    <name type="scientific">Gracilibacillus orientalis</name>
    <dbReference type="NCBI Taxonomy" id="334253"/>
    <lineage>
        <taxon>Bacteria</taxon>
        <taxon>Bacillati</taxon>
        <taxon>Bacillota</taxon>
        <taxon>Bacilli</taxon>
        <taxon>Bacillales</taxon>
        <taxon>Bacillaceae</taxon>
        <taxon>Gracilibacillus</taxon>
    </lineage>
</organism>
<dbReference type="InterPro" id="IPR051531">
    <property type="entry name" value="N-acetyltransferase"/>
</dbReference>
<keyword evidence="3" id="KW-1185">Reference proteome</keyword>
<protein>
    <submittedName>
        <fullName evidence="2">Ribosomal-protein-alanine N-acetyltransferase</fullName>
    </submittedName>
</protein>
<dbReference type="PROSITE" id="PS51186">
    <property type="entry name" value="GNAT"/>
    <property type="match status" value="1"/>
</dbReference>
<dbReference type="InterPro" id="IPR000182">
    <property type="entry name" value="GNAT_dom"/>
</dbReference>
<dbReference type="PANTHER" id="PTHR43792">
    <property type="entry name" value="GNAT FAMILY, PUTATIVE (AFU_ORTHOLOGUE AFUA_3G00765)-RELATED-RELATED"/>
    <property type="match status" value="1"/>
</dbReference>
<name>A0A1I4IVQ1_9BACI</name>
<dbReference type="Pfam" id="PF13302">
    <property type="entry name" value="Acetyltransf_3"/>
    <property type="match status" value="1"/>
</dbReference>
<proteinExistence type="predicted"/>
<dbReference type="InterPro" id="IPR016181">
    <property type="entry name" value="Acyl_CoA_acyltransferase"/>
</dbReference>
<dbReference type="AlphaFoldDB" id="A0A1I4IVQ1"/>